<protein>
    <submittedName>
        <fullName evidence="3">CPBP family intramembrane glutamic endopeptidase</fullName>
        <ecNumber evidence="3">3.4.-.-</ecNumber>
    </submittedName>
</protein>
<dbReference type="PANTHER" id="PTHR36435">
    <property type="entry name" value="SLR1288 PROTEIN"/>
    <property type="match status" value="1"/>
</dbReference>
<feature type="transmembrane region" description="Helical" evidence="1">
    <location>
        <begin position="190"/>
        <end position="209"/>
    </location>
</feature>
<accession>A0ABZ1CBW8</accession>
<keyword evidence="1" id="KW-0472">Membrane</keyword>
<feature type="transmembrane region" description="Helical" evidence="1">
    <location>
        <begin position="54"/>
        <end position="80"/>
    </location>
</feature>
<name>A0ABZ1CBW8_9BACT</name>
<feature type="domain" description="CAAX prenyl protease 2/Lysostaphin resistance protein A-like" evidence="2">
    <location>
        <begin position="196"/>
        <end position="281"/>
    </location>
</feature>
<dbReference type="EC" id="3.4.-.-" evidence="3"/>
<evidence type="ECO:0000256" key="1">
    <source>
        <dbReference type="SAM" id="Phobius"/>
    </source>
</evidence>
<reference evidence="3 4" key="1">
    <citation type="submission" date="2023-12" db="EMBL/GenBank/DDBJ databases">
        <title>Description of an unclassified Opitutus bacterium of Verrucomicrobiota.</title>
        <authorList>
            <person name="Zhang D.-F."/>
        </authorList>
    </citation>
    <scope>NUCLEOTIDE SEQUENCE [LARGE SCALE GENOMIC DNA]</scope>
    <source>
        <strain evidence="3 4">WL0086</strain>
    </source>
</reference>
<feature type="transmembrane region" description="Helical" evidence="1">
    <location>
        <begin position="12"/>
        <end position="33"/>
    </location>
</feature>
<dbReference type="Proteomes" id="UP000738431">
    <property type="component" value="Chromosome"/>
</dbReference>
<dbReference type="RefSeq" id="WP_221031038.1">
    <property type="nucleotide sequence ID" value="NZ_CP139781.1"/>
</dbReference>
<evidence type="ECO:0000313" key="4">
    <source>
        <dbReference type="Proteomes" id="UP000738431"/>
    </source>
</evidence>
<dbReference type="EMBL" id="CP139781">
    <property type="protein sequence ID" value="WRQ89171.1"/>
    <property type="molecule type" value="Genomic_DNA"/>
</dbReference>
<keyword evidence="4" id="KW-1185">Reference proteome</keyword>
<evidence type="ECO:0000259" key="2">
    <source>
        <dbReference type="Pfam" id="PF02517"/>
    </source>
</evidence>
<keyword evidence="1" id="KW-1133">Transmembrane helix</keyword>
<dbReference type="Pfam" id="PF02517">
    <property type="entry name" value="Rce1-like"/>
    <property type="match status" value="1"/>
</dbReference>
<feature type="transmembrane region" description="Helical" evidence="1">
    <location>
        <begin position="230"/>
        <end position="263"/>
    </location>
</feature>
<sequence>MPTDNLSPSAQLGLSIQVLLLLCGLVVLVKLFLTKAGREAWRRPSPLAPLPWTGVEFGVALLVVLFGAVGGQIVASLVVAGLPFSEEQELPILGAGFQLGMLAGAAMAQLVIVRTRAPVAIDEPAPVDPPPLDPAQPSPPQHAPWIAGPVTLLAAIPLLTATNIGWIFLLDRLGLSTDKQDMIDVFAESQSLPVLLGMSFLAVIIAPVTEEVIFRAGLFRYLRTRLPRPVALVLPAAIFGLLHGNLVASLPLILLGVVFALAYERTGRISVPIVAHALFNLNTILLLIAGVDF</sequence>
<feature type="transmembrane region" description="Helical" evidence="1">
    <location>
        <begin position="92"/>
        <end position="113"/>
    </location>
</feature>
<keyword evidence="3" id="KW-0378">Hydrolase</keyword>
<gene>
    <name evidence="3" type="ORF">K1X11_007105</name>
</gene>
<dbReference type="InterPro" id="IPR003675">
    <property type="entry name" value="Rce1/LyrA-like_dom"/>
</dbReference>
<proteinExistence type="predicted"/>
<dbReference type="InterPro" id="IPR052710">
    <property type="entry name" value="CAAX_protease"/>
</dbReference>
<keyword evidence="1" id="KW-0812">Transmembrane</keyword>
<dbReference type="GO" id="GO:0016787">
    <property type="term" value="F:hydrolase activity"/>
    <property type="evidence" value="ECO:0007669"/>
    <property type="project" value="UniProtKB-KW"/>
</dbReference>
<feature type="transmembrane region" description="Helical" evidence="1">
    <location>
        <begin position="150"/>
        <end position="170"/>
    </location>
</feature>
<evidence type="ECO:0000313" key="3">
    <source>
        <dbReference type="EMBL" id="WRQ89171.1"/>
    </source>
</evidence>
<feature type="transmembrane region" description="Helical" evidence="1">
    <location>
        <begin position="269"/>
        <end position="291"/>
    </location>
</feature>
<dbReference type="PANTHER" id="PTHR36435:SF1">
    <property type="entry name" value="CAAX AMINO TERMINAL PROTEASE FAMILY PROTEIN"/>
    <property type="match status" value="1"/>
</dbReference>
<organism evidence="3 4">
    <name type="scientific">Actomonas aquatica</name>
    <dbReference type="NCBI Taxonomy" id="2866162"/>
    <lineage>
        <taxon>Bacteria</taxon>
        <taxon>Pseudomonadati</taxon>
        <taxon>Verrucomicrobiota</taxon>
        <taxon>Opitutia</taxon>
        <taxon>Opitutales</taxon>
        <taxon>Opitutaceae</taxon>
        <taxon>Actomonas</taxon>
    </lineage>
</organism>